<gene>
    <name evidence="5" type="ORF">NEOLEDRAFT_1138143</name>
</gene>
<evidence type="ECO:0000256" key="2">
    <source>
        <dbReference type="ARBA" id="ARBA00022679"/>
    </source>
</evidence>
<sequence>MAVVSEISSLLETLTTSIDVFKTELVKQSFIEPSLMTSRPHPIDDPTYVTPPIMYEARRLAVSALERLKLLLESPSEAVASAAVSVAEIQGLRLVAELGIHEVLEDASNQEEGVYIQVIAEKTKTDSLKLEGFLRLLANAGWFRETRPGYFANNRRSHTLKAGSKGYYAAKNMIYYQSNGVGKLPEAMTHPDESFRMSRSPDKTAWNLYAGTDLPFFGSNSWLQQKPGEAQKFGLGMGGMGVASDNGVAFDIPWVDLVKDKDAIVDVGGGQGTLCCALAAAHPEIKQFIVQDLPVTREVAAKYISSKGLTDRVKFEEQNFFEPNKLKGKGNYVFMLTKILHDWSDEEGAKILSRIRECLEDSKSQLLITDPIIRPVIVKGEGPSAKESFAALEGQPRYVPIEPPPFIPEDFGMAGRIGNQVNIGLIASCNAFERTYASLETMVRLAGMRIKGVTATRGYVHVAEVEVDPGV</sequence>
<evidence type="ECO:0000256" key="1">
    <source>
        <dbReference type="ARBA" id="ARBA00022603"/>
    </source>
</evidence>
<organism evidence="5 6">
    <name type="scientific">Neolentinus lepideus HHB14362 ss-1</name>
    <dbReference type="NCBI Taxonomy" id="1314782"/>
    <lineage>
        <taxon>Eukaryota</taxon>
        <taxon>Fungi</taxon>
        <taxon>Dikarya</taxon>
        <taxon>Basidiomycota</taxon>
        <taxon>Agaricomycotina</taxon>
        <taxon>Agaricomycetes</taxon>
        <taxon>Gloeophyllales</taxon>
        <taxon>Gloeophyllaceae</taxon>
        <taxon>Neolentinus</taxon>
    </lineage>
</organism>
<protein>
    <submittedName>
        <fullName evidence="5">S-adenosyl-L-methionine-dependent methyltransferase</fullName>
    </submittedName>
</protein>
<evidence type="ECO:0000256" key="3">
    <source>
        <dbReference type="ARBA" id="ARBA00022691"/>
    </source>
</evidence>
<dbReference type="GO" id="GO:0032259">
    <property type="term" value="P:methylation"/>
    <property type="evidence" value="ECO:0007669"/>
    <property type="project" value="UniProtKB-KW"/>
</dbReference>
<dbReference type="AlphaFoldDB" id="A0A165QD28"/>
<evidence type="ECO:0000313" key="6">
    <source>
        <dbReference type="Proteomes" id="UP000076761"/>
    </source>
</evidence>
<dbReference type="InterPro" id="IPR029063">
    <property type="entry name" value="SAM-dependent_MTases_sf"/>
</dbReference>
<dbReference type="Gene3D" id="3.40.50.150">
    <property type="entry name" value="Vaccinia Virus protein VP39"/>
    <property type="match status" value="1"/>
</dbReference>
<evidence type="ECO:0000313" key="5">
    <source>
        <dbReference type="EMBL" id="KZT22254.1"/>
    </source>
</evidence>
<dbReference type="GO" id="GO:0008171">
    <property type="term" value="F:O-methyltransferase activity"/>
    <property type="evidence" value="ECO:0007669"/>
    <property type="project" value="InterPro"/>
</dbReference>
<name>A0A165QD28_9AGAM</name>
<keyword evidence="2 5" id="KW-0808">Transferase</keyword>
<dbReference type="Pfam" id="PF00891">
    <property type="entry name" value="Methyltransf_2"/>
    <property type="match status" value="1"/>
</dbReference>
<feature type="domain" description="O-methyltransferase C-terminal" evidence="4">
    <location>
        <begin position="262"/>
        <end position="369"/>
    </location>
</feature>
<dbReference type="InterPro" id="IPR036390">
    <property type="entry name" value="WH_DNA-bd_sf"/>
</dbReference>
<dbReference type="SUPFAM" id="SSF53335">
    <property type="entry name" value="S-adenosyl-L-methionine-dependent methyltransferases"/>
    <property type="match status" value="1"/>
</dbReference>
<dbReference type="PROSITE" id="PS51683">
    <property type="entry name" value="SAM_OMT_II"/>
    <property type="match status" value="1"/>
</dbReference>
<dbReference type="PANTHER" id="PTHR43712">
    <property type="entry name" value="PUTATIVE (AFU_ORTHOLOGUE AFUA_4G14580)-RELATED"/>
    <property type="match status" value="1"/>
</dbReference>
<dbReference type="SUPFAM" id="SSF46785">
    <property type="entry name" value="Winged helix' DNA-binding domain"/>
    <property type="match status" value="1"/>
</dbReference>
<accession>A0A165QD28</accession>
<dbReference type="Gene3D" id="1.10.10.10">
    <property type="entry name" value="Winged helix-like DNA-binding domain superfamily/Winged helix DNA-binding domain"/>
    <property type="match status" value="1"/>
</dbReference>
<evidence type="ECO:0000259" key="4">
    <source>
        <dbReference type="Pfam" id="PF00891"/>
    </source>
</evidence>
<dbReference type="InParanoid" id="A0A165QD28"/>
<keyword evidence="3" id="KW-0949">S-adenosyl-L-methionine</keyword>
<dbReference type="EMBL" id="KV425597">
    <property type="protein sequence ID" value="KZT22254.1"/>
    <property type="molecule type" value="Genomic_DNA"/>
</dbReference>
<dbReference type="OrthoDB" id="1606438at2759"/>
<dbReference type="Proteomes" id="UP000076761">
    <property type="component" value="Unassembled WGS sequence"/>
</dbReference>
<dbReference type="InterPro" id="IPR016461">
    <property type="entry name" value="COMT-like"/>
</dbReference>
<dbReference type="InterPro" id="IPR001077">
    <property type="entry name" value="COMT_C"/>
</dbReference>
<reference evidence="5 6" key="1">
    <citation type="journal article" date="2016" name="Mol. Biol. Evol.">
        <title>Comparative Genomics of Early-Diverging Mushroom-Forming Fungi Provides Insights into the Origins of Lignocellulose Decay Capabilities.</title>
        <authorList>
            <person name="Nagy L.G."/>
            <person name="Riley R."/>
            <person name="Tritt A."/>
            <person name="Adam C."/>
            <person name="Daum C."/>
            <person name="Floudas D."/>
            <person name="Sun H."/>
            <person name="Yadav J.S."/>
            <person name="Pangilinan J."/>
            <person name="Larsson K.H."/>
            <person name="Matsuura K."/>
            <person name="Barry K."/>
            <person name="Labutti K."/>
            <person name="Kuo R."/>
            <person name="Ohm R.A."/>
            <person name="Bhattacharya S.S."/>
            <person name="Shirouzu T."/>
            <person name="Yoshinaga Y."/>
            <person name="Martin F.M."/>
            <person name="Grigoriev I.V."/>
            <person name="Hibbett D.S."/>
        </authorList>
    </citation>
    <scope>NUCLEOTIDE SEQUENCE [LARGE SCALE GENOMIC DNA]</scope>
    <source>
        <strain evidence="5 6">HHB14362 ss-1</strain>
    </source>
</reference>
<dbReference type="PANTHER" id="PTHR43712:SF2">
    <property type="entry name" value="O-METHYLTRANSFERASE CICE"/>
    <property type="match status" value="1"/>
</dbReference>
<keyword evidence="6" id="KW-1185">Reference proteome</keyword>
<dbReference type="InterPro" id="IPR036388">
    <property type="entry name" value="WH-like_DNA-bd_sf"/>
</dbReference>
<dbReference type="STRING" id="1314782.A0A165QD28"/>
<keyword evidence="1 5" id="KW-0489">Methyltransferase</keyword>
<proteinExistence type="predicted"/>